<dbReference type="Pfam" id="PF00814">
    <property type="entry name" value="TsaD"/>
    <property type="match status" value="1"/>
</dbReference>
<reference evidence="2 3" key="1">
    <citation type="submission" date="2019-06" db="EMBL/GenBank/DDBJ databases">
        <title>Echinicola alkalisoli sp. nov. isolated from saline soil.</title>
        <authorList>
            <person name="Sun J.-Q."/>
            <person name="Xu L."/>
        </authorList>
    </citation>
    <scope>NUCLEOTIDE SEQUENCE [LARGE SCALE GENOMIC DNA]</scope>
    <source>
        <strain evidence="2 3">LN3S3</strain>
    </source>
</reference>
<dbReference type="GO" id="GO:0016740">
    <property type="term" value="F:transferase activity"/>
    <property type="evidence" value="ECO:0007669"/>
    <property type="project" value="UniProtKB-KW"/>
</dbReference>
<dbReference type="RefSeq" id="WP_141614355.1">
    <property type="nucleotide sequence ID" value="NZ_CP041253.1"/>
</dbReference>
<sequence>MSLILSIETAVSVCSVALHEEKGLVGLLELHQENVHAQKLMPAIKSLLDRAGLESGDLSAVAVSEGPGSYTGLRIGVSTAKGISFAHQIPLIAVGTLDALAFQVVDMVEPGSFVVPMIDARRMEVYSKVFDYGMKEKEGLRPVIIDEDSYATYLEKGKVYFCGDGSRKITEVIDHPNVRFLNVSNSAKSVGDLATEKFIQKDFVDIAYFEPNYLKEFRVLKSKKNPLAL</sequence>
<keyword evidence="3" id="KW-1185">Reference proteome</keyword>
<dbReference type="PANTHER" id="PTHR11735:SF11">
    <property type="entry name" value="TRNA THREONYLCARBAMOYLADENOSINE BIOSYNTHESIS PROTEIN TSAB"/>
    <property type="match status" value="1"/>
</dbReference>
<dbReference type="GO" id="GO:0005829">
    <property type="term" value="C:cytosol"/>
    <property type="evidence" value="ECO:0007669"/>
    <property type="project" value="TreeGrafter"/>
</dbReference>
<dbReference type="OrthoDB" id="9784166at2"/>
<dbReference type="Gene3D" id="3.30.420.40">
    <property type="match status" value="2"/>
</dbReference>
<dbReference type="CDD" id="cd24032">
    <property type="entry name" value="ASKHA_NBD_TsaB"/>
    <property type="match status" value="1"/>
</dbReference>
<evidence type="ECO:0000313" key="3">
    <source>
        <dbReference type="Proteomes" id="UP000316614"/>
    </source>
</evidence>
<proteinExistence type="predicted"/>
<dbReference type="NCBIfam" id="TIGR03725">
    <property type="entry name" value="T6A_YeaZ"/>
    <property type="match status" value="1"/>
</dbReference>
<feature type="domain" description="Gcp-like" evidence="1">
    <location>
        <begin position="34"/>
        <end position="128"/>
    </location>
</feature>
<protein>
    <submittedName>
        <fullName evidence="2">tRNA (Adenosine(37)-N6)-threonylcarbamoyltransferase complex dimerization subunit type 1 TsaB</fullName>
    </submittedName>
</protein>
<dbReference type="SUPFAM" id="SSF53067">
    <property type="entry name" value="Actin-like ATPase domain"/>
    <property type="match status" value="2"/>
</dbReference>
<organism evidence="2 3">
    <name type="scientific">Echinicola soli</name>
    <dbReference type="NCBI Taxonomy" id="2591634"/>
    <lineage>
        <taxon>Bacteria</taxon>
        <taxon>Pseudomonadati</taxon>
        <taxon>Bacteroidota</taxon>
        <taxon>Cytophagia</taxon>
        <taxon>Cytophagales</taxon>
        <taxon>Cyclobacteriaceae</taxon>
        <taxon>Echinicola</taxon>
    </lineage>
</organism>
<name>A0A514CH15_9BACT</name>
<dbReference type="EMBL" id="CP041253">
    <property type="protein sequence ID" value="QDH79107.1"/>
    <property type="molecule type" value="Genomic_DNA"/>
</dbReference>
<dbReference type="PANTHER" id="PTHR11735">
    <property type="entry name" value="TRNA N6-ADENOSINE THREONYLCARBAMOYLTRANSFERASE"/>
    <property type="match status" value="1"/>
</dbReference>
<dbReference type="InterPro" id="IPR000905">
    <property type="entry name" value="Gcp-like_dom"/>
</dbReference>
<gene>
    <name evidence="2" type="primary">tsaB</name>
    <name evidence="2" type="ORF">FKX85_08665</name>
</gene>
<dbReference type="Proteomes" id="UP000316614">
    <property type="component" value="Chromosome"/>
</dbReference>
<keyword evidence="2" id="KW-0808">Transferase</keyword>
<evidence type="ECO:0000313" key="2">
    <source>
        <dbReference type="EMBL" id="QDH79107.1"/>
    </source>
</evidence>
<dbReference type="GO" id="GO:0002949">
    <property type="term" value="P:tRNA threonylcarbamoyladenosine modification"/>
    <property type="evidence" value="ECO:0007669"/>
    <property type="project" value="InterPro"/>
</dbReference>
<dbReference type="InterPro" id="IPR043129">
    <property type="entry name" value="ATPase_NBD"/>
</dbReference>
<dbReference type="AlphaFoldDB" id="A0A514CH15"/>
<dbReference type="InterPro" id="IPR022496">
    <property type="entry name" value="T6A_TsaB"/>
</dbReference>
<accession>A0A514CH15</accession>
<dbReference type="KEGG" id="echi:FKX85_08665"/>
<evidence type="ECO:0000259" key="1">
    <source>
        <dbReference type="Pfam" id="PF00814"/>
    </source>
</evidence>